<keyword evidence="1" id="KW-0805">Transcription regulation</keyword>
<gene>
    <name evidence="5" type="ORF">SAMN05444272_0810</name>
</gene>
<dbReference type="InterPro" id="IPR018060">
    <property type="entry name" value="HTH_AraC"/>
</dbReference>
<dbReference type="GO" id="GO:0000976">
    <property type="term" value="F:transcription cis-regulatory region binding"/>
    <property type="evidence" value="ECO:0007669"/>
    <property type="project" value="TreeGrafter"/>
</dbReference>
<keyword evidence="6" id="KW-1185">Reference proteome</keyword>
<proteinExistence type="predicted"/>
<dbReference type="RefSeq" id="WP_073009122.1">
    <property type="nucleotide sequence ID" value="NZ_FRBW01000001.1"/>
</dbReference>
<organism evidence="5 6">
    <name type="scientific">Roseibium suaedae</name>
    <dbReference type="NCBI Taxonomy" id="735517"/>
    <lineage>
        <taxon>Bacteria</taxon>
        <taxon>Pseudomonadati</taxon>
        <taxon>Pseudomonadota</taxon>
        <taxon>Alphaproteobacteria</taxon>
        <taxon>Hyphomicrobiales</taxon>
        <taxon>Stappiaceae</taxon>
        <taxon>Roseibium</taxon>
    </lineage>
</organism>
<evidence type="ECO:0000313" key="5">
    <source>
        <dbReference type="EMBL" id="SHL53436.1"/>
    </source>
</evidence>
<evidence type="ECO:0000259" key="4">
    <source>
        <dbReference type="PROSITE" id="PS01124"/>
    </source>
</evidence>
<dbReference type="SMART" id="SM00342">
    <property type="entry name" value="HTH_ARAC"/>
    <property type="match status" value="1"/>
</dbReference>
<dbReference type="Pfam" id="PF12625">
    <property type="entry name" value="Arabinose_bd"/>
    <property type="match status" value="1"/>
</dbReference>
<evidence type="ECO:0000313" key="6">
    <source>
        <dbReference type="Proteomes" id="UP000186002"/>
    </source>
</evidence>
<dbReference type="SUPFAM" id="SSF46689">
    <property type="entry name" value="Homeodomain-like"/>
    <property type="match status" value="1"/>
</dbReference>
<dbReference type="Pfam" id="PF12833">
    <property type="entry name" value="HTH_18"/>
    <property type="match status" value="1"/>
</dbReference>
<accession>A0A1M7BF09</accession>
<name>A0A1M7BF09_9HYPH</name>
<evidence type="ECO:0000256" key="3">
    <source>
        <dbReference type="ARBA" id="ARBA00023163"/>
    </source>
</evidence>
<keyword evidence="2" id="KW-0238">DNA-binding</keyword>
<dbReference type="PROSITE" id="PS01124">
    <property type="entry name" value="HTH_ARAC_FAMILY_2"/>
    <property type="match status" value="1"/>
</dbReference>
<evidence type="ECO:0000256" key="2">
    <source>
        <dbReference type="ARBA" id="ARBA00023125"/>
    </source>
</evidence>
<reference evidence="5 6" key="1">
    <citation type="submission" date="2016-11" db="EMBL/GenBank/DDBJ databases">
        <authorList>
            <person name="Jaros S."/>
            <person name="Januszkiewicz K."/>
            <person name="Wedrychowicz H."/>
        </authorList>
    </citation>
    <scope>NUCLEOTIDE SEQUENCE [LARGE SCALE GENOMIC DNA]</scope>
    <source>
        <strain evidence="5 6">DSM 22153</strain>
    </source>
</reference>
<dbReference type="GO" id="GO:0003700">
    <property type="term" value="F:DNA-binding transcription factor activity"/>
    <property type="evidence" value="ECO:0007669"/>
    <property type="project" value="InterPro"/>
</dbReference>
<dbReference type="Gene3D" id="1.10.10.60">
    <property type="entry name" value="Homeodomain-like"/>
    <property type="match status" value="1"/>
</dbReference>
<dbReference type="PANTHER" id="PTHR47894">
    <property type="entry name" value="HTH-TYPE TRANSCRIPTIONAL REGULATOR GADX"/>
    <property type="match status" value="1"/>
</dbReference>
<feature type="domain" description="HTH araC/xylS-type" evidence="4">
    <location>
        <begin position="236"/>
        <end position="333"/>
    </location>
</feature>
<sequence>MNVKNDWCRCEALRVLRDHPLTSGMNWRDLARKYQFDLAALDDAEGTAPFRAWFGVFEDAATYVGNDAIMFDIFYDIDLGTFSVFDYLFSCAPTLRESCQSWVNYIRMRNNVYLLEFRETENEGCFEWPIVDDFGCWRQNMFGRVGWAIRRFETAIGEEIAPLRIELAAERPSGPSKFLEKYADRIAFNQTRNAVILPKDLLDRRPVGGDRNLYAILVQAAKEELEQHNSSKTKLSPVMDAMADCMKLGNFNLNTVADQLGVSARSLQRTLEAEGTSFRQLSEDFRREAAERYILGTKLPMKEIAYLLGFSELSTFSRAVKTWFGTSPRNLRH</sequence>
<evidence type="ECO:0000256" key="1">
    <source>
        <dbReference type="ARBA" id="ARBA00023015"/>
    </source>
</evidence>
<dbReference type="InterPro" id="IPR032687">
    <property type="entry name" value="AraC-type_N"/>
</dbReference>
<dbReference type="GO" id="GO:0005829">
    <property type="term" value="C:cytosol"/>
    <property type="evidence" value="ECO:0007669"/>
    <property type="project" value="TreeGrafter"/>
</dbReference>
<dbReference type="Proteomes" id="UP000186002">
    <property type="component" value="Unassembled WGS sequence"/>
</dbReference>
<protein>
    <submittedName>
        <fullName evidence="5">Transcriptional regulator, AraC family</fullName>
    </submittedName>
</protein>
<dbReference type="EMBL" id="FRBW01000001">
    <property type="protein sequence ID" value="SHL53436.1"/>
    <property type="molecule type" value="Genomic_DNA"/>
</dbReference>
<dbReference type="InterPro" id="IPR009057">
    <property type="entry name" value="Homeodomain-like_sf"/>
</dbReference>
<keyword evidence="3" id="KW-0804">Transcription</keyword>
<dbReference type="AlphaFoldDB" id="A0A1M7BF09"/>
<dbReference type="STRING" id="735517.SAMN05444272_0810"/>
<dbReference type="PANTHER" id="PTHR47894:SF4">
    <property type="entry name" value="HTH-TYPE TRANSCRIPTIONAL REGULATOR GADX"/>
    <property type="match status" value="1"/>
</dbReference>